<dbReference type="Proteomes" id="UP000294887">
    <property type="component" value="Unassembled WGS sequence"/>
</dbReference>
<dbReference type="SUPFAM" id="SSF89963">
    <property type="entry name" value="YajQ-like"/>
    <property type="match status" value="2"/>
</dbReference>
<gene>
    <name evidence="4" type="ORF">EV695_3034</name>
</gene>
<dbReference type="PANTHER" id="PTHR30476">
    <property type="entry name" value="UPF0234 PROTEIN YAJQ"/>
    <property type="match status" value="1"/>
</dbReference>
<dbReference type="GO" id="GO:0000166">
    <property type="term" value="F:nucleotide binding"/>
    <property type="evidence" value="ECO:0007669"/>
    <property type="project" value="UniProtKB-UniRule"/>
</dbReference>
<dbReference type="Pfam" id="PF04461">
    <property type="entry name" value="YajQ"/>
    <property type="match status" value="1"/>
</dbReference>
<dbReference type="HAMAP" id="MF_00632">
    <property type="entry name" value="UPF0234"/>
    <property type="match status" value="1"/>
</dbReference>
<dbReference type="Gene3D" id="3.30.70.860">
    <property type="match status" value="1"/>
</dbReference>
<organism evidence="4 5">
    <name type="scientific">Cocleimonas flava</name>
    <dbReference type="NCBI Taxonomy" id="634765"/>
    <lineage>
        <taxon>Bacteria</taxon>
        <taxon>Pseudomonadati</taxon>
        <taxon>Pseudomonadota</taxon>
        <taxon>Gammaproteobacteria</taxon>
        <taxon>Thiotrichales</taxon>
        <taxon>Thiotrichaceae</taxon>
        <taxon>Cocleimonas</taxon>
    </lineage>
</organism>
<protein>
    <recommendedName>
        <fullName evidence="3">Nucleotide-binding protein EV695_3034</fullName>
    </recommendedName>
</protein>
<evidence type="ECO:0000256" key="1">
    <source>
        <dbReference type="ARBA" id="ARBA00022741"/>
    </source>
</evidence>
<sequence length="160" mass="18273">MPSFDVVSEVDMHELRNAVDQANKEVSTRYDFKGCDCSFELNDEVITLKAEGEFQIKQMRDVLRSKMVARKVDTSALDIQDIEGQLKNTRQRILLKQGLDGDAGRKVSKLIKAGKFKVTTQMQDKQMRVTGKKRDDLQQVMAMLRGEDIGVPVQFTNFRD</sequence>
<dbReference type="InterPro" id="IPR035571">
    <property type="entry name" value="UPF0234-like_C"/>
</dbReference>
<dbReference type="Gene3D" id="3.30.70.990">
    <property type="entry name" value="YajQ-like, domain 2"/>
    <property type="match status" value="1"/>
</dbReference>
<name>A0A4R1EYS4_9GAMM</name>
<keyword evidence="5" id="KW-1185">Reference proteome</keyword>
<keyword evidence="1 3" id="KW-0547">Nucleotide-binding</keyword>
<evidence type="ECO:0000313" key="5">
    <source>
        <dbReference type="Proteomes" id="UP000294887"/>
    </source>
</evidence>
<evidence type="ECO:0000313" key="4">
    <source>
        <dbReference type="EMBL" id="TCJ85069.1"/>
    </source>
</evidence>
<dbReference type="CDD" id="cd11740">
    <property type="entry name" value="YajQ_like"/>
    <property type="match status" value="1"/>
</dbReference>
<dbReference type="GO" id="GO:0005829">
    <property type="term" value="C:cytosol"/>
    <property type="evidence" value="ECO:0007669"/>
    <property type="project" value="TreeGrafter"/>
</dbReference>
<comment type="function">
    <text evidence="3">Nucleotide-binding protein.</text>
</comment>
<proteinExistence type="inferred from homology"/>
<dbReference type="OrthoDB" id="9801447at2"/>
<evidence type="ECO:0000256" key="3">
    <source>
        <dbReference type="HAMAP-Rule" id="MF_00632"/>
    </source>
</evidence>
<dbReference type="PANTHER" id="PTHR30476:SF0">
    <property type="entry name" value="UPF0234 PROTEIN YAJQ"/>
    <property type="match status" value="1"/>
</dbReference>
<evidence type="ECO:0000256" key="2">
    <source>
        <dbReference type="ARBA" id="ARBA00093450"/>
    </source>
</evidence>
<dbReference type="NCBIfam" id="NF003819">
    <property type="entry name" value="PRK05412.1"/>
    <property type="match status" value="1"/>
</dbReference>
<dbReference type="InterPro" id="IPR035570">
    <property type="entry name" value="UPF0234_N"/>
</dbReference>
<comment type="caution">
    <text evidence="4">The sequence shown here is derived from an EMBL/GenBank/DDBJ whole genome shotgun (WGS) entry which is preliminary data.</text>
</comment>
<dbReference type="EMBL" id="SMFQ01000004">
    <property type="protein sequence ID" value="TCJ85069.1"/>
    <property type="molecule type" value="Genomic_DNA"/>
</dbReference>
<reference evidence="4 5" key="1">
    <citation type="submission" date="2019-03" db="EMBL/GenBank/DDBJ databases">
        <title>Genomic Encyclopedia of Type Strains, Phase IV (KMG-IV): sequencing the most valuable type-strain genomes for metagenomic binning, comparative biology and taxonomic classification.</title>
        <authorList>
            <person name="Goeker M."/>
        </authorList>
    </citation>
    <scope>NUCLEOTIDE SEQUENCE [LARGE SCALE GENOMIC DNA]</scope>
    <source>
        <strain evidence="4 5">DSM 24830</strain>
    </source>
</reference>
<comment type="similarity">
    <text evidence="2 3">Belongs to the YajQ family.</text>
</comment>
<dbReference type="InterPro" id="IPR007551">
    <property type="entry name" value="YajQ/Smlt4090-like"/>
</dbReference>
<accession>A0A4R1EYS4</accession>
<dbReference type="InterPro" id="IPR036183">
    <property type="entry name" value="YajQ-like_sf"/>
</dbReference>
<dbReference type="RefSeq" id="WP_131906781.1">
    <property type="nucleotide sequence ID" value="NZ_BAAAFU010000001.1"/>
</dbReference>
<dbReference type="AlphaFoldDB" id="A0A4R1EYS4"/>